<dbReference type="EMBL" id="SRLO01014101">
    <property type="protein sequence ID" value="TNN24860.1"/>
    <property type="molecule type" value="Genomic_DNA"/>
</dbReference>
<proteinExistence type="predicted"/>
<protein>
    <submittedName>
        <fullName evidence="2">Uncharacterized protein</fullName>
    </submittedName>
</protein>
<evidence type="ECO:0000256" key="1">
    <source>
        <dbReference type="SAM" id="MobiDB-lite"/>
    </source>
</evidence>
<gene>
    <name evidence="2" type="ORF">EYF80_065014</name>
</gene>
<feature type="compositionally biased region" description="Basic and acidic residues" evidence="1">
    <location>
        <begin position="53"/>
        <end position="63"/>
    </location>
</feature>
<feature type="region of interest" description="Disordered" evidence="1">
    <location>
        <begin position="46"/>
        <end position="118"/>
    </location>
</feature>
<dbReference type="Proteomes" id="UP000314294">
    <property type="component" value="Unassembled WGS sequence"/>
</dbReference>
<reference evidence="2 3" key="1">
    <citation type="submission" date="2019-03" db="EMBL/GenBank/DDBJ databases">
        <title>First draft genome of Liparis tanakae, snailfish: a comprehensive survey of snailfish specific genes.</title>
        <authorList>
            <person name="Kim W."/>
            <person name="Song I."/>
            <person name="Jeong J.-H."/>
            <person name="Kim D."/>
            <person name="Kim S."/>
            <person name="Ryu S."/>
            <person name="Song J.Y."/>
            <person name="Lee S.K."/>
        </authorList>
    </citation>
    <scope>NUCLEOTIDE SEQUENCE [LARGE SCALE GENOMIC DNA]</scope>
    <source>
        <tissue evidence="2">Muscle</tissue>
    </source>
</reference>
<dbReference type="AlphaFoldDB" id="A0A4Z2E8G6"/>
<organism evidence="2 3">
    <name type="scientific">Liparis tanakae</name>
    <name type="common">Tanaka's snailfish</name>
    <dbReference type="NCBI Taxonomy" id="230148"/>
    <lineage>
        <taxon>Eukaryota</taxon>
        <taxon>Metazoa</taxon>
        <taxon>Chordata</taxon>
        <taxon>Craniata</taxon>
        <taxon>Vertebrata</taxon>
        <taxon>Euteleostomi</taxon>
        <taxon>Actinopterygii</taxon>
        <taxon>Neopterygii</taxon>
        <taxon>Teleostei</taxon>
        <taxon>Neoteleostei</taxon>
        <taxon>Acanthomorphata</taxon>
        <taxon>Eupercaria</taxon>
        <taxon>Perciformes</taxon>
        <taxon>Cottioidei</taxon>
        <taxon>Cottales</taxon>
        <taxon>Liparidae</taxon>
        <taxon>Liparis</taxon>
    </lineage>
</organism>
<accession>A0A4Z2E8G6</accession>
<keyword evidence="3" id="KW-1185">Reference proteome</keyword>
<evidence type="ECO:0000313" key="3">
    <source>
        <dbReference type="Proteomes" id="UP000314294"/>
    </source>
</evidence>
<name>A0A4Z2E8G6_9TELE</name>
<comment type="caution">
    <text evidence="2">The sequence shown here is derived from an EMBL/GenBank/DDBJ whole genome shotgun (WGS) entry which is preliminary data.</text>
</comment>
<evidence type="ECO:0000313" key="2">
    <source>
        <dbReference type="EMBL" id="TNN24860.1"/>
    </source>
</evidence>
<sequence length="118" mass="13037">MKSQTAFPRVWRGWLVGVVIITNLKNSLRVFYLGIDCSDKRSNFQDLLDHDEDGGPHEKDGRPQDQMTSGGCLSFSGRRLDSSVSLLGSAEGGRQPTRHPQLTTEPASAPRPREGQTQ</sequence>